<keyword evidence="1 3" id="KW-0378">Hydrolase</keyword>
<comment type="caution">
    <text evidence="3">The sequence shown here is derived from an EMBL/GenBank/DDBJ whole genome shotgun (WGS) entry which is preliminary data.</text>
</comment>
<dbReference type="PROSITE" id="PS51462">
    <property type="entry name" value="NUDIX"/>
    <property type="match status" value="1"/>
</dbReference>
<dbReference type="InterPro" id="IPR020084">
    <property type="entry name" value="NUDIX_hydrolase_CS"/>
</dbReference>
<dbReference type="InterPro" id="IPR029401">
    <property type="entry name" value="Nudix_N"/>
</dbReference>
<dbReference type="AlphaFoldDB" id="A0A935CGP2"/>
<feature type="domain" description="Nudix hydrolase" evidence="2">
    <location>
        <begin position="38"/>
        <end position="167"/>
    </location>
</feature>
<evidence type="ECO:0000259" key="2">
    <source>
        <dbReference type="PROSITE" id="PS51462"/>
    </source>
</evidence>
<evidence type="ECO:0000313" key="3">
    <source>
        <dbReference type="EMBL" id="MBK6302346.1"/>
    </source>
</evidence>
<dbReference type="SUPFAM" id="SSF55811">
    <property type="entry name" value="Nudix"/>
    <property type="match status" value="1"/>
</dbReference>
<dbReference type="Proteomes" id="UP000726105">
    <property type="component" value="Unassembled WGS sequence"/>
</dbReference>
<dbReference type="PROSITE" id="PS00893">
    <property type="entry name" value="NUDIX_BOX"/>
    <property type="match status" value="1"/>
</dbReference>
<dbReference type="InterPro" id="IPR000086">
    <property type="entry name" value="NUDIX_hydrolase_dom"/>
</dbReference>
<reference evidence="5 6" key="1">
    <citation type="submission" date="2020-10" db="EMBL/GenBank/DDBJ databases">
        <title>Connecting structure to function with the recovery of over 1000 high-quality activated sludge metagenome-assembled genomes encoding full-length rRNA genes using long-read sequencing.</title>
        <authorList>
            <person name="Singleton C.M."/>
            <person name="Petriglieri F."/>
            <person name="Kristensen J.M."/>
            <person name="Kirkegaard R.H."/>
            <person name="Michaelsen T.Y."/>
            <person name="Andersen M.H."/>
            <person name="Karst S.M."/>
            <person name="Dueholm M.S."/>
            <person name="Nielsen P.H."/>
            <person name="Albertsen M."/>
        </authorList>
    </citation>
    <scope>NUCLEOTIDE SEQUENCE [LARGE SCALE GENOMIC DNA]</scope>
    <source>
        <strain evidence="3">AalE_18-Q3-R2-46_BAT3C.188</strain>
        <strain evidence="4">Ega_18-Q3-R5-49_MAXAC.001</strain>
    </source>
</reference>
<dbReference type="Proteomes" id="UP000718281">
    <property type="component" value="Unassembled WGS sequence"/>
</dbReference>
<name>A0A935CGP2_9MICO</name>
<dbReference type="CDD" id="cd04511">
    <property type="entry name" value="NUDIX_Hydrolase"/>
    <property type="match status" value="1"/>
</dbReference>
<dbReference type="Gene3D" id="2.20.70.10">
    <property type="match status" value="1"/>
</dbReference>
<dbReference type="PANTHER" id="PTHR43222">
    <property type="entry name" value="NUDIX HYDROLASE 23"/>
    <property type="match status" value="1"/>
</dbReference>
<dbReference type="Pfam" id="PF00293">
    <property type="entry name" value="NUDIX"/>
    <property type="match status" value="1"/>
</dbReference>
<dbReference type="InterPro" id="IPR015797">
    <property type="entry name" value="NUDIX_hydrolase-like_dom_sf"/>
</dbReference>
<dbReference type="Pfam" id="PF14803">
    <property type="entry name" value="Zn_ribbon_Nudix"/>
    <property type="match status" value="1"/>
</dbReference>
<sequence length="191" mass="21331">MPYPDIAFCRLCGSPSDRRVPPGEDRERSVCRACGYVDYVNPTNVVGTVPTWGPDGDHVLLCLRAIEPRKGFWTLPAGFLEYGETLADGAARETREEAGALIELDGLFTVLDVVQAGQVHVFYRARMLRPDLDPGPETTEARLVPLDEIPWDDLAFETVRWTLKRYVEDRSAGNFGIHAASIGRRPRESRS</sequence>
<evidence type="ECO:0000256" key="1">
    <source>
        <dbReference type="ARBA" id="ARBA00022801"/>
    </source>
</evidence>
<evidence type="ECO:0000313" key="6">
    <source>
        <dbReference type="Proteomes" id="UP000726105"/>
    </source>
</evidence>
<dbReference type="Gene3D" id="3.90.79.10">
    <property type="entry name" value="Nucleoside Triphosphate Pyrophosphohydrolase"/>
    <property type="match status" value="1"/>
</dbReference>
<accession>A0A935CGP2</accession>
<dbReference type="EMBL" id="JADIXZ010000010">
    <property type="protein sequence ID" value="MBK6302346.1"/>
    <property type="molecule type" value="Genomic_DNA"/>
</dbReference>
<evidence type="ECO:0000313" key="5">
    <source>
        <dbReference type="Proteomes" id="UP000718281"/>
    </source>
</evidence>
<dbReference type="PANTHER" id="PTHR43222:SF2">
    <property type="entry name" value="NUDIX HYDROLASE 23, CHLOROPLASTIC"/>
    <property type="match status" value="1"/>
</dbReference>
<dbReference type="GO" id="GO:0016787">
    <property type="term" value="F:hydrolase activity"/>
    <property type="evidence" value="ECO:0007669"/>
    <property type="project" value="UniProtKB-KW"/>
</dbReference>
<evidence type="ECO:0000313" key="4">
    <source>
        <dbReference type="EMBL" id="MBK7274340.1"/>
    </source>
</evidence>
<gene>
    <name evidence="3" type="ORF">IPF40_15450</name>
    <name evidence="4" type="ORF">IPI13_14620</name>
</gene>
<dbReference type="EMBL" id="JADJIB010000005">
    <property type="protein sequence ID" value="MBK7274340.1"/>
    <property type="molecule type" value="Genomic_DNA"/>
</dbReference>
<protein>
    <submittedName>
        <fullName evidence="3">NUDIX hydrolase</fullName>
    </submittedName>
</protein>
<organism evidence="3 5">
    <name type="scientific">Candidatus Phosphoribacter hodrii</name>
    <dbReference type="NCBI Taxonomy" id="2953743"/>
    <lineage>
        <taxon>Bacteria</taxon>
        <taxon>Bacillati</taxon>
        <taxon>Actinomycetota</taxon>
        <taxon>Actinomycetes</taxon>
        <taxon>Micrococcales</taxon>
        <taxon>Dermatophilaceae</taxon>
        <taxon>Candidatus Phosphoribacter</taxon>
    </lineage>
</organism>
<proteinExistence type="predicted"/>